<dbReference type="EMBL" id="LATL02000314">
    <property type="protein sequence ID" value="KKD39834.1"/>
    <property type="molecule type" value="Genomic_DNA"/>
</dbReference>
<evidence type="ECO:0000259" key="1">
    <source>
        <dbReference type="Pfam" id="PF06114"/>
    </source>
</evidence>
<gene>
    <name evidence="2" type="ORF">WN50_01215</name>
</gene>
<dbReference type="InterPro" id="IPR010359">
    <property type="entry name" value="IrrE_HExxH"/>
</dbReference>
<dbReference type="Proteomes" id="UP000033607">
    <property type="component" value="Unassembled WGS sequence"/>
</dbReference>
<evidence type="ECO:0000313" key="3">
    <source>
        <dbReference type="Proteomes" id="UP000033607"/>
    </source>
</evidence>
<protein>
    <submittedName>
        <fullName evidence="2">Zn peptidase</fullName>
    </submittedName>
</protein>
<sequence length="234" mass="27131">MNLLKPYRFHTKAFIECLANRILEQMQTTTHFAPNWPFDGSLVADFLDLGVVWDVIEPDEQGAIAARILPRERLIEINENILNKPQGFIESTLAHEIGHWVLHVNHQAILQAATDVEEPFVCRSQSSIAQIASIEWQAQYFASCLLMPRYIMEQKRLSRDLTKWSHLYELRQELGVSISNLVCRLQDLGWIHIRPGERTIYPGCETLKQPQQVLNQQARGQSLSRWMMLEEAKR</sequence>
<reference evidence="2 3" key="1">
    <citation type="submission" date="2015-06" db="EMBL/GenBank/DDBJ databases">
        <title>Draft genome assembly of filamentous brackish cyanobacterium Limnoraphis robusta strain CS-951.</title>
        <authorList>
            <person name="Willis A."/>
            <person name="Parks M."/>
            <person name="Burford M.A."/>
        </authorList>
    </citation>
    <scope>NUCLEOTIDE SEQUENCE [LARGE SCALE GENOMIC DNA]</scope>
    <source>
        <strain evidence="2 3">CS-951</strain>
    </source>
</reference>
<comment type="caution">
    <text evidence="2">The sequence shown here is derived from an EMBL/GenBank/DDBJ whole genome shotgun (WGS) entry which is preliminary data.</text>
</comment>
<dbReference type="AlphaFoldDB" id="A0A0F5YLN1"/>
<evidence type="ECO:0000313" key="2">
    <source>
        <dbReference type="EMBL" id="KKD39834.1"/>
    </source>
</evidence>
<name>A0A0F5YLN1_9CYAN</name>
<dbReference type="PANTHER" id="PTHR43236:SF1">
    <property type="entry name" value="BLL7220 PROTEIN"/>
    <property type="match status" value="1"/>
</dbReference>
<dbReference type="PATRIC" id="fig|1637645.4.peg.6213"/>
<accession>A0A0F5YLN1</accession>
<dbReference type="OrthoDB" id="9816277at2"/>
<dbReference type="InterPro" id="IPR052345">
    <property type="entry name" value="Rad_response_metalloprotease"/>
</dbReference>
<organism evidence="2 3">
    <name type="scientific">Limnoraphis robusta CS-951</name>
    <dbReference type="NCBI Taxonomy" id="1637645"/>
    <lineage>
        <taxon>Bacteria</taxon>
        <taxon>Bacillati</taxon>
        <taxon>Cyanobacteriota</taxon>
        <taxon>Cyanophyceae</taxon>
        <taxon>Oscillatoriophycideae</taxon>
        <taxon>Oscillatoriales</taxon>
        <taxon>Sirenicapillariaceae</taxon>
        <taxon>Limnoraphis</taxon>
    </lineage>
</organism>
<dbReference type="RefSeq" id="WP_046276671.1">
    <property type="nucleotide sequence ID" value="NZ_LATL02000314.1"/>
</dbReference>
<dbReference type="PANTHER" id="PTHR43236">
    <property type="entry name" value="ANTITOXIN HIGA1"/>
    <property type="match status" value="1"/>
</dbReference>
<proteinExistence type="predicted"/>
<dbReference type="Gene3D" id="1.10.10.2910">
    <property type="match status" value="1"/>
</dbReference>
<feature type="domain" description="IrrE N-terminal-like" evidence="1">
    <location>
        <begin position="55"/>
        <end position="184"/>
    </location>
</feature>
<dbReference type="Pfam" id="PF06114">
    <property type="entry name" value="Peptidase_M78"/>
    <property type="match status" value="1"/>
</dbReference>